<keyword evidence="9 14" id="KW-0788">Thiol protease</keyword>
<dbReference type="InterPro" id="IPR000719">
    <property type="entry name" value="Prot_kinase_dom"/>
</dbReference>
<dbReference type="PROSITE" id="PS00108">
    <property type="entry name" value="PROTEIN_KINASE_ST"/>
    <property type="match status" value="1"/>
</dbReference>
<feature type="active site" evidence="13 14">
    <location>
        <position position="323"/>
    </location>
</feature>
<evidence type="ECO:0000256" key="4">
    <source>
        <dbReference type="ARBA" id="ARBA00022670"/>
    </source>
</evidence>
<keyword evidence="5" id="KW-0808">Transferase</keyword>
<feature type="domain" description="Protein kinase" evidence="17">
    <location>
        <begin position="571"/>
        <end position="821"/>
    </location>
</feature>
<feature type="region of interest" description="Disordered" evidence="16">
    <location>
        <begin position="1"/>
        <end position="31"/>
    </location>
</feature>
<dbReference type="PRINTS" id="PR00704">
    <property type="entry name" value="CALPAIN"/>
</dbReference>
<proteinExistence type="inferred from homology"/>
<dbReference type="PROSITE" id="PS50011">
    <property type="entry name" value="PROTEIN_KINASE_DOM"/>
    <property type="match status" value="1"/>
</dbReference>
<dbReference type="Pfam" id="PF00069">
    <property type="entry name" value="Pkinase"/>
    <property type="match status" value="1"/>
</dbReference>
<dbReference type="InterPro" id="IPR038765">
    <property type="entry name" value="Papain-like_cys_pep_sf"/>
</dbReference>
<comment type="catalytic activity">
    <reaction evidence="12">
        <text>L-seryl-[protein] + ATP = O-phospho-L-seryl-[protein] + ADP + H(+)</text>
        <dbReference type="Rhea" id="RHEA:17989"/>
        <dbReference type="Rhea" id="RHEA-COMP:9863"/>
        <dbReference type="Rhea" id="RHEA-COMP:11604"/>
        <dbReference type="ChEBI" id="CHEBI:15378"/>
        <dbReference type="ChEBI" id="CHEBI:29999"/>
        <dbReference type="ChEBI" id="CHEBI:30616"/>
        <dbReference type="ChEBI" id="CHEBI:83421"/>
        <dbReference type="ChEBI" id="CHEBI:456216"/>
        <dbReference type="EC" id="2.7.11.1"/>
    </reaction>
</comment>
<dbReference type="GO" id="GO:0007224">
    <property type="term" value="P:smoothened signaling pathway"/>
    <property type="evidence" value="ECO:0007669"/>
    <property type="project" value="TreeGrafter"/>
</dbReference>
<reference evidence="19" key="1">
    <citation type="submission" date="2023-11" db="EMBL/GenBank/DDBJ databases">
        <title>Genome assemblies of two species of porcelain crab, Petrolisthes cinctipes and Petrolisthes manimaculis (Anomura: Porcellanidae).</title>
        <authorList>
            <person name="Angst P."/>
        </authorList>
    </citation>
    <scope>NUCLEOTIDE SEQUENCE</scope>
    <source>
        <strain evidence="19">PB745_02</strain>
        <tissue evidence="19">Gill</tissue>
    </source>
</reference>
<gene>
    <name evidence="19" type="ORF">Pmani_025233</name>
</gene>
<sequence>MGCGVSQPESLDGTSDDPIPKGTSNGTPLREMVVRVTEAATAKPKTGEEGAFELPESDFEDGRLGVTEAEAIENIRNNLATGEYYCDDEFPAENSSIFFSSREEPGVVWKRPYELQEEPQLFVDGVSRRDVVQGALGDCWFLSSCAAVARKSKLIERVIPPDQALHGEKYTGLIVCRFWRFGEWVLVCVDDRLPTLNGELLFSRGTDPKEFWVPLLEKAYAKLHGSYEAMEGGQSMDALVDLSGGLAERFDLEDVPDKKRLFRLILKASRDGAFITSSRKGDWRMAYKTDEHGLVEGHAYTVSGVARVMHKDLGTVGLIRVRNPWANGAEWNGEWADSDDKWLGVSEEQRRKLGNASIADGEFWMSYTDFCVQFEEVSICTIGPDFDHDGIVDKVGQVKAIKGEWVKGLSAGGSRNDFELFSTNPMFLLRIHELDYDDYRSDYNNGDDDRCSVLVALMQEHRRSKKHFGVKMLQIGFVIYKTTDPTRRLPCSYFQCHYEEASSGTYINFREVLTRVELEPGDYVIIPATFLPDSPGHFMVRVYSPSKFSLSRLNGEALEQIVLEDLSMEKYKVLEAIGQGSFGRVFRGKCLSNGQIVALKFIPKRNKVERELKSLRRECEIQRGLAHPNIVQMIDSFETENEVVAVSEYVPGQLFQLLETNGPLSENRVQQIACNLVSAIYYLHSHRILHRDIKPQNILLSSVGDAKLCDFGFSRKMGINTYVLTSVKGTPLYMAPELIEEKPYDHNADLWSLGCILYELLTGKPPFCTTSIVHLIKLVRTEPVFWPTCWSDECTTFLQGLLQKDPTKRLTWPHLLEHDWVHEGVVFMQQSLSGMPLTNPLTLSQQQVKDQQCKELVERAAGQTRMVGTSGIRTVVSPIKMDVPGHVAKPSFKTSDEVISPQSCAVEALQQTKEEKASGMPYINLQTLKKLEAVHLGGGARNVEDTSSRSPSPHQRKFRARERMIQVQLSSSNEGNFPSTSKGTSKEFLCKTVTEAEVHENASSKDFIPSVKGIEDLNTDARCAVGASVRKLSTASQEPGFKQEDVQDLQMFGPMPAEDRKDSMANYLANSIDSSRRGSRPSNTVLELMQEGRPSLPNINEESFTPFTQERVLTVMSGKTSSAAVFTLHSFNSDDKPIETDEWCQFIDKTLADVLNGNYSIYLEQGELSMFVSPLRNPTCSLQVTNKLVTLLTLPFTVRDTKEDIADVLKVYLECKLVPNLIYCCKLICKFESSKMKRTVEFDKDQIDTMGQLTMLICHLVHVEKDFILQFCDGVCVLNAFKVIGKLLTLDSVLPNIVADMLAILNQILRLTPENHSVVEQIVGTDDPVLLLLGTLITHKVPLVRARLCTFIGYLAKCCPQVARLFEGQHKLICDLINLESDLVLQVRKAASFAVSSLQTYTELIPEDSIP</sequence>
<dbReference type="Gene3D" id="1.10.510.10">
    <property type="entry name" value="Transferase(Phosphotransferase) domain 1"/>
    <property type="match status" value="1"/>
</dbReference>
<dbReference type="CDD" id="cd00044">
    <property type="entry name" value="CysPc"/>
    <property type="match status" value="1"/>
</dbReference>
<organism evidence="19 20">
    <name type="scientific">Petrolisthes manimaculis</name>
    <dbReference type="NCBI Taxonomy" id="1843537"/>
    <lineage>
        <taxon>Eukaryota</taxon>
        <taxon>Metazoa</taxon>
        <taxon>Ecdysozoa</taxon>
        <taxon>Arthropoda</taxon>
        <taxon>Crustacea</taxon>
        <taxon>Multicrustacea</taxon>
        <taxon>Malacostraca</taxon>
        <taxon>Eumalacostraca</taxon>
        <taxon>Eucarida</taxon>
        <taxon>Decapoda</taxon>
        <taxon>Pleocyemata</taxon>
        <taxon>Anomura</taxon>
        <taxon>Galatheoidea</taxon>
        <taxon>Porcellanidae</taxon>
        <taxon>Petrolisthes</taxon>
    </lineage>
</organism>
<dbReference type="PROSITE" id="PS00107">
    <property type="entry name" value="PROTEIN_KINASE_ATP"/>
    <property type="match status" value="1"/>
</dbReference>
<dbReference type="Gene3D" id="2.60.120.380">
    <property type="match status" value="1"/>
</dbReference>
<dbReference type="PANTHER" id="PTHR22983:SF6">
    <property type="entry name" value="SERINE_THREONINE-PROTEIN KINASE 36"/>
    <property type="match status" value="1"/>
</dbReference>
<dbReference type="SUPFAM" id="SSF49758">
    <property type="entry name" value="Calpain large subunit, middle domain (domain III)"/>
    <property type="match status" value="1"/>
</dbReference>
<dbReference type="InterPro" id="IPR008271">
    <property type="entry name" value="Ser/Thr_kinase_AS"/>
</dbReference>
<evidence type="ECO:0000256" key="9">
    <source>
        <dbReference type="ARBA" id="ARBA00022807"/>
    </source>
</evidence>
<dbReference type="PANTHER" id="PTHR22983">
    <property type="entry name" value="PROTEIN KINASE RELATED"/>
    <property type="match status" value="1"/>
</dbReference>
<comment type="caution">
    <text evidence="19">The sequence shown here is derived from an EMBL/GenBank/DDBJ whole genome shotgun (WGS) entry which is preliminary data.</text>
</comment>
<dbReference type="FunFam" id="1.10.510.10:FF:000571">
    <property type="entry name" value="Maternal embryonic leucine zipper kinase"/>
    <property type="match status" value="1"/>
</dbReference>
<dbReference type="InterPro" id="IPR000169">
    <property type="entry name" value="Pept_cys_AS"/>
</dbReference>
<dbReference type="Pfam" id="PF00648">
    <property type="entry name" value="Peptidase_C2"/>
    <property type="match status" value="1"/>
</dbReference>
<keyword evidence="6 15" id="KW-0547">Nucleotide-binding</keyword>
<dbReference type="FunFam" id="3.30.200.20:FF:000042">
    <property type="entry name" value="Aurora kinase A"/>
    <property type="match status" value="1"/>
</dbReference>
<dbReference type="InterPro" id="IPR011009">
    <property type="entry name" value="Kinase-like_dom_sf"/>
</dbReference>
<dbReference type="InterPro" id="IPR033883">
    <property type="entry name" value="C2_III"/>
</dbReference>
<feature type="binding site" evidence="15">
    <location>
        <position position="600"/>
    </location>
    <ligand>
        <name>ATP</name>
        <dbReference type="ChEBI" id="CHEBI:30616"/>
    </ligand>
</feature>
<evidence type="ECO:0000313" key="19">
    <source>
        <dbReference type="EMBL" id="KAK4302694.1"/>
    </source>
</evidence>
<evidence type="ECO:0000256" key="3">
    <source>
        <dbReference type="ARBA" id="ARBA00022527"/>
    </source>
</evidence>
<dbReference type="FunFam" id="3.90.70.10:FF:000114">
    <property type="entry name" value="Calpain a"/>
    <property type="match status" value="1"/>
</dbReference>
<name>A0AAE1P5Z2_9EUCA</name>
<dbReference type="GO" id="GO:0005524">
    <property type="term" value="F:ATP binding"/>
    <property type="evidence" value="ECO:0007669"/>
    <property type="project" value="UniProtKB-UniRule"/>
</dbReference>
<evidence type="ECO:0000259" key="18">
    <source>
        <dbReference type="PROSITE" id="PS50203"/>
    </source>
</evidence>
<keyword evidence="7" id="KW-0418">Kinase</keyword>
<dbReference type="SMART" id="SM00230">
    <property type="entry name" value="CysPc"/>
    <property type="match status" value="1"/>
</dbReference>
<comment type="catalytic activity">
    <reaction evidence="11">
        <text>L-threonyl-[protein] + ATP = O-phospho-L-threonyl-[protein] + ADP + H(+)</text>
        <dbReference type="Rhea" id="RHEA:46608"/>
        <dbReference type="Rhea" id="RHEA-COMP:11060"/>
        <dbReference type="Rhea" id="RHEA-COMP:11605"/>
        <dbReference type="ChEBI" id="CHEBI:15378"/>
        <dbReference type="ChEBI" id="CHEBI:30013"/>
        <dbReference type="ChEBI" id="CHEBI:30616"/>
        <dbReference type="ChEBI" id="CHEBI:61977"/>
        <dbReference type="ChEBI" id="CHEBI:456216"/>
        <dbReference type="EC" id="2.7.11.1"/>
    </reaction>
</comment>
<evidence type="ECO:0000256" key="13">
    <source>
        <dbReference type="PIRSR" id="PIRSR622684-1"/>
    </source>
</evidence>
<dbReference type="PROSITE" id="PS50203">
    <property type="entry name" value="CALPAIN_CAT"/>
    <property type="match status" value="1"/>
</dbReference>
<accession>A0AAE1P5Z2</accession>
<dbReference type="InterPro" id="IPR016024">
    <property type="entry name" value="ARM-type_fold"/>
</dbReference>
<dbReference type="InterPro" id="IPR036213">
    <property type="entry name" value="Calpain_III_sf"/>
</dbReference>
<dbReference type="Pfam" id="PF01067">
    <property type="entry name" value="Calpain_III"/>
    <property type="match status" value="1"/>
</dbReference>
<dbReference type="SUPFAM" id="SSF54001">
    <property type="entry name" value="Cysteine proteinases"/>
    <property type="match status" value="1"/>
</dbReference>
<keyword evidence="3" id="KW-0723">Serine/threonine-protein kinase</keyword>
<keyword evidence="20" id="KW-1185">Reference proteome</keyword>
<dbReference type="GO" id="GO:0004198">
    <property type="term" value="F:calcium-dependent cysteine-type endopeptidase activity"/>
    <property type="evidence" value="ECO:0007669"/>
    <property type="project" value="InterPro"/>
</dbReference>
<feature type="active site" evidence="13 14">
    <location>
        <position position="298"/>
    </location>
</feature>
<dbReference type="PROSITE" id="PS00139">
    <property type="entry name" value="THIOL_PROTEASE_CYS"/>
    <property type="match status" value="1"/>
</dbReference>
<evidence type="ECO:0000256" key="12">
    <source>
        <dbReference type="ARBA" id="ARBA00048679"/>
    </source>
</evidence>
<evidence type="ECO:0000313" key="20">
    <source>
        <dbReference type="Proteomes" id="UP001292094"/>
    </source>
</evidence>
<evidence type="ECO:0000256" key="5">
    <source>
        <dbReference type="ARBA" id="ARBA00022679"/>
    </source>
</evidence>
<feature type="region of interest" description="Disordered" evidence="16">
    <location>
        <begin position="939"/>
        <end position="959"/>
    </location>
</feature>
<dbReference type="InterPro" id="IPR001300">
    <property type="entry name" value="Peptidase_C2_calpain_cat"/>
</dbReference>
<dbReference type="CDD" id="cd14002">
    <property type="entry name" value="STKc_STK36"/>
    <property type="match status" value="1"/>
</dbReference>
<dbReference type="GO" id="GO:0005737">
    <property type="term" value="C:cytoplasm"/>
    <property type="evidence" value="ECO:0007669"/>
    <property type="project" value="TreeGrafter"/>
</dbReference>
<dbReference type="SMART" id="SM00220">
    <property type="entry name" value="S_TKc"/>
    <property type="match status" value="1"/>
</dbReference>
<evidence type="ECO:0000256" key="2">
    <source>
        <dbReference type="ARBA" id="ARBA00012513"/>
    </source>
</evidence>
<feature type="active site" evidence="13 14">
    <location>
        <position position="139"/>
    </location>
</feature>
<dbReference type="GO" id="GO:0004674">
    <property type="term" value="F:protein serine/threonine kinase activity"/>
    <property type="evidence" value="ECO:0007669"/>
    <property type="project" value="UniProtKB-KW"/>
</dbReference>
<feature type="domain" description="Calpain catalytic" evidence="18">
    <location>
        <begin position="84"/>
        <end position="383"/>
    </location>
</feature>
<protein>
    <recommendedName>
        <fullName evidence="2">non-specific serine/threonine protein kinase</fullName>
        <ecNumber evidence="2">2.7.11.1</ecNumber>
    </recommendedName>
</protein>
<keyword evidence="10 15" id="KW-0067">ATP-binding</keyword>
<keyword evidence="4 14" id="KW-0645">Protease</keyword>
<comment type="similarity">
    <text evidence="1">Belongs to the peptidase C2 family.</text>
</comment>
<dbReference type="CDD" id="cd00214">
    <property type="entry name" value="Calpain_III"/>
    <property type="match status" value="1"/>
</dbReference>
<dbReference type="InterPro" id="IPR022682">
    <property type="entry name" value="Calpain_domain_III"/>
</dbReference>
<evidence type="ECO:0000256" key="10">
    <source>
        <dbReference type="ARBA" id="ARBA00022840"/>
    </source>
</evidence>
<dbReference type="Proteomes" id="UP001292094">
    <property type="component" value="Unassembled WGS sequence"/>
</dbReference>
<dbReference type="InterPro" id="IPR022684">
    <property type="entry name" value="Calpain_cysteine_protease"/>
</dbReference>
<dbReference type="EMBL" id="JAWZYT010002690">
    <property type="protein sequence ID" value="KAK4302694.1"/>
    <property type="molecule type" value="Genomic_DNA"/>
</dbReference>
<evidence type="ECO:0000256" key="16">
    <source>
        <dbReference type="SAM" id="MobiDB-lite"/>
    </source>
</evidence>
<evidence type="ECO:0000256" key="1">
    <source>
        <dbReference type="ARBA" id="ARBA00007623"/>
    </source>
</evidence>
<dbReference type="InterPro" id="IPR017441">
    <property type="entry name" value="Protein_kinase_ATP_BS"/>
</dbReference>
<evidence type="ECO:0000256" key="11">
    <source>
        <dbReference type="ARBA" id="ARBA00047899"/>
    </source>
</evidence>
<dbReference type="SUPFAM" id="SSF48371">
    <property type="entry name" value="ARM repeat"/>
    <property type="match status" value="1"/>
</dbReference>
<dbReference type="SMART" id="SM00720">
    <property type="entry name" value="calpain_III"/>
    <property type="match status" value="1"/>
</dbReference>
<dbReference type="GO" id="GO:0006508">
    <property type="term" value="P:proteolysis"/>
    <property type="evidence" value="ECO:0007669"/>
    <property type="project" value="UniProtKB-KW"/>
</dbReference>
<evidence type="ECO:0000256" key="7">
    <source>
        <dbReference type="ARBA" id="ARBA00022777"/>
    </source>
</evidence>
<keyword evidence="8 14" id="KW-0378">Hydrolase</keyword>
<dbReference type="Gene3D" id="3.90.70.10">
    <property type="entry name" value="Cysteine proteinases"/>
    <property type="match status" value="1"/>
</dbReference>
<dbReference type="EC" id="2.7.11.1" evidence="2"/>
<evidence type="ECO:0000256" key="14">
    <source>
        <dbReference type="PROSITE-ProRule" id="PRU00239"/>
    </source>
</evidence>
<dbReference type="SUPFAM" id="SSF56112">
    <property type="entry name" value="Protein kinase-like (PK-like)"/>
    <property type="match status" value="1"/>
</dbReference>
<evidence type="ECO:0000256" key="6">
    <source>
        <dbReference type="ARBA" id="ARBA00022741"/>
    </source>
</evidence>
<evidence type="ECO:0000259" key="17">
    <source>
        <dbReference type="PROSITE" id="PS50011"/>
    </source>
</evidence>
<dbReference type="InterPro" id="IPR022683">
    <property type="entry name" value="Calpain_III"/>
</dbReference>
<evidence type="ECO:0000256" key="8">
    <source>
        <dbReference type="ARBA" id="ARBA00022801"/>
    </source>
</evidence>
<evidence type="ECO:0000256" key="15">
    <source>
        <dbReference type="PROSITE-ProRule" id="PRU10141"/>
    </source>
</evidence>